<sequence length="121" mass="13548">MNSSPVIVGGMRTPARRRQSTASASSNSKPRGSNSGNTNSIVKFYGDDSPGFKLLPSDTQQLLAKFKKKKKKKARMYVHTYVHTYSRMGVHMNVRRKTFLFPSPWADLGGTLPVHIYNAKM</sequence>
<dbReference type="AlphaFoldDB" id="A0A564ZRY1"/>
<reference evidence="3" key="1">
    <citation type="submission" date="2016-07" db="EMBL/GenBank/DDBJ databases">
        <authorList>
            <consortium name="Pathogen Informatics"/>
        </authorList>
    </citation>
    <scope>NUCLEOTIDE SEQUENCE [LARGE SCALE GENOMIC DNA]</scope>
</reference>
<dbReference type="VEuPathDB" id="PlasmoDB:PVP01_0512500"/>
<dbReference type="OrthoDB" id="5401193at2759"/>
<accession>A0A564ZRY1</accession>
<dbReference type="EMBL" id="LT635616">
    <property type="protein sequence ID" value="VUZ94017.1"/>
    <property type="molecule type" value="Genomic_DNA"/>
</dbReference>
<proteinExistence type="predicted"/>
<evidence type="ECO:0000256" key="1">
    <source>
        <dbReference type="SAM" id="MobiDB-lite"/>
    </source>
</evidence>
<feature type="compositionally biased region" description="Low complexity" evidence="1">
    <location>
        <begin position="20"/>
        <end position="31"/>
    </location>
</feature>
<evidence type="ECO:0000313" key="2">
    <source>
        <dbReference type="EMBL" id="VUZ94017.1"/>
    </source>
</evidence>
<organism evidence="2 3">
    <name type="scientific">Plasmodium vivax</name>
    <name type="common">malaria parasite P. vivax</name>
    <dbReference type="NCBI Taxonomy" id="5855"/>
    <lineage>
        <taxon>Eukaryota</taxon>
        <taxon>Sar</taxon>
        <taxon>Alveolata</taxon>
        <taxon>Apicomplexa</taxon>
        <taxon>Aconoidasida</taxon>
        <taxon>Haemosporida</taxon>
        <taxon>Plasmodiidae</taxon>
        <taxon>Plasmodium</taxon>
        <taxon>Plasmodium (Plasmodium)</taxon>
    </lineage>
</organism>
<evidence type="ECO:0000313" key="3">
    <source>
        <dbReference type="Proteomes" id="UP000220605"/>
    </source>
</evidence>
<feature type="region of interest" description="Disordered" evidence="1">
    <location>
        <begin position="1"/>
        <end position="40"/>
    </location>
</feature>
<name>A0A564ZRY1_PLAVI</name>
<protein>
    <submittedName>
        <fullName evidence="2">Protein transport protein SEC61 subunit beta, putative</fullName>
    </submittedName>
</protein>
<dbReference type="Proteomes" id="UP000220605">
    <property type="component" value="Chromosome 5"/>
</dbReference>
<gene>
    <name evidence="2" type="ORF">PVP01_0512500</name>
</gene>